<sequence length="184" mass="20212">MRYFAAFLLLLAFGFALPACAQNPKKTTTQKVKIKKIPKKTVAAKAPVTAKSEAAPVLTFERTPCFGTCPAYTMQLFADGRVAYEGRRGVPMLGTKELKLPASAVADLLRQAKEARFEQFQDRYSQNTTDLPSTIIAVRQPNGQLKTVVLEEGAPENVRQLFTYISNQLDTLAKLSTAVPSADR</sequence>
<dbReference type="InterPro" id="IPR045497">
    <property type="entry name" value="DUF6438"/>
</dbReference>
<evidence type="ECO:0000256" key="1">
    <source>
        <dbReference type="SAM" id="SignalP"/>
    </source>
</evidence>
<evidence type="ECO:0000313" key="3">
    <source>
        <dbReference type="EMBL" id="GGH78508.1"/>
    </source>
</evidence>
<evidence type="ECO:0000313" key="4">
    <source>
        <dbReference type="Proteomes" id="UP000637774"/>
    </source>
</evidence>
<keyword evidence="1" id="KW-0732">Signal</keyword>
<feature type="signal peptide" evidence="1">
    <location>
        <begin position="1"/>
        <end position="21"/>
    </location>
</feature>
<comment type="caution">
    <text evidence="3">The sequence shown here is derived from an EMBL/GenBank/DDBJ whole genome shotgun (WGS) entry which is preliminary data.</text>
</comment>
<dbReference type="EMBL" id="BMGY01000001">
    <property type="protein sequence ID" value="GGH78508.1"/>
    <property type="molecule type" value="Genomic_DNA"/>
</dbReference>
<dbReference type="RefSeq" id="WP_188560033.1">
    <property type="nucleotide sequence ID" value="NZ_BMGY01000001.1"/>
</dbReference>
<reference evidence="4" key="1">
    <citation type="journal article" date="2019" name="Int. J. Syst. Evol. Microbiol.">
        <title>The Global Catalogue of Microorganisms (GCM) 10K type strain sequencing project: providing services to taxonomists for standard genome sequencing and annotation.</title>
        <authorList>
            <consortium name="The Broad Institute Genomics Platform"/>
            <consortium name="The Broad Institute Genome Sequencing Center for Infectious Disease"/>
            <person name="Wu L."/>
            <person name="Ma J."/>
        </authorList>
    </citation>
    <scope>NUCLEOTIDE SEQUENCE [LARGE SCALE GENOMIC DNA]</scope>
    <source>
        <strain evidence="4">CGMCC 1.14966</strain>
    </source>
</reference>
<dbReference type="Pfam" id="PF20033">
    <property type="entry name" value="DUF6438"/>
    <property type="match status" value="1"/>
</dbReference>
<name>A0ABQ1ZVT1_9BACT</name>
<proteinExistence type="predicted"/>
<protein>
    <recommendedName>
        <fullName evidence="2">DUF6438 domain-containing protein</fullName>
    </recommendedName>
</protein>
<evidence type="ECO:0000259" key="2">
    <source>
        <dbReference type="Pfam" id="PF20033"/>
    </source>
</evidence>
<feature type="domain" description="DUF6438" evidence="2">
    <location>
        <begin position="57"/>
        <end position="167"/>
    </location>
</feature>
<feature type="chain" id="PRO_5045630245" description="DUF6438 domain-containing protein" evidence="1">
    <location>
        <begin position="22"/>
        <end position="184"/>
    </location>
</feature>
<keyword evidence="4" id="KW-1185">Reference proteome</keyword>
<accession>A0ABQ1ZVT1</accession>
<gene>
    <name evidence="3" type="ORF">GCM10011495_00830</name>
</gene>
<dbReference type="Proteomes" id="UP000637774">
    <property type="component" value="Unassembled WGS sequence"/>
</dbReference>
<organism evidence="3 4">
    <name type="scientific">Hymenobacter frigidus</name>
    <dbReference type="NCBI Taxonomy" id="1524095"/>
    <lineage>
        <taxon>Bacteria</taxon>
        <taxon>Pseudomonadati</taxon>
        <taxon>Bacteroidota</taxon>
        <taxon>Cytophagia</taxon>
        <taxon>Cytophagales</taxon>
        <taxon>Hymenobacteraceae</taxon>
        <taxon>Hymenobacter</taxon>
    </lineage>
</organism>